<dbReference type="SUPFAM" id="SSF56801">
    <property type="entry name" value="Acetyl-CoA synthetase-like"/>
    <property type="match status" value="1"/>
</dbReference>
<dbReference type="InterPro" id="IPR042099">
    <property type="entry name" value="ANL_N_sf"/>
</dbReference>
<dbReference type="GO" id="GO:0016779">
    <property type="term" value="F:nucleotidyltransferase activity"/>
    <property type="evidence" value="ECO:0007669"/>
    <property type="project" value="UniProtKB-KW"/>
</dbReference>
<dbReference type="Pfam" id="PF00501">
    <property type="entry name" value="AMP-binding"/>
    <property type="match status" value="1"/>
</dbReference>
<dbReference type="InterPro" id="IPR053158">
    <property type="entry name" value="CapK_Type1_Caps_Biosynth"/>
</dbReference>
<gene>
    <name evidence="2" type="ordered locus">Gmet_1800</name>
</gene>
<evidence type="ECO:0000313" key="2">
    <source>
        <dbReference type="EMBL" id="ABB32029.1"/>
    </source>
</evidence>
<dbReference type="Proteomes" id="UP000007073">
    <property type="component" value="Chromosome"/>
</dbReference>
<evidence type="ECO:0000313" key="3">
    <source>
        <dbReference type="Proteomes" id="UP000007073"/>
    </source>
</evidence>
<keyword evidence="2" id="KW-0548">Nucleotidyltransferase</keyword>
<dbReference type="NCBIfam" id="NF045666">
    <property type="entry name" value="DVU1553_fam_AMP"/>
    <property type="match status" value="1"/>
</dbReference>
<accession>Q39UP5</accession>
<dbReference type="KEGG" id="gme:Gmet_1800"/>
<dbReference type="InterPro" id="IPR000873">
    <property type="entry name" value="AMP-dep_synth/lig_dom"/>
</dbReference>
<dbReference type="Gene3D" id="3.40.50.12780">
    <property type="entry name" value="N-terminal domain of ligase-like"/>
    <property type="match status" value="1"/>
</dbReference>
<proteinExistence type="predicted"/>
<feature type="domain" description="AMP-dependent synthetase/ligase" evidence="1">
    <location>
        <begin position="101"/>
        <end position="293"/>
    </location>
</feature>
<sequence>MNRTPLEGWIRDKLLLPGTQALTRSDLEAYQVRKLREVVAYARTKSPFYRNLLAEIDGRDVKDLQAFSRLPFTTPDDVRTQGMRMLCASQDEIERVVTLQTSGTSGEAKRIFFTAEDLELTVDFFHHGMATMVAAGATVIIFLPGERPDSVGDLLARGLARLGVRPVAFGPVRDPIAARAEILRHPSPCLVGIPTQILSLARGEGGEAIPRGWVESVLLSTDYVPTAIVEELKQHWGCRVFTHYGMTETGLGGGVECEARDGYHLREADLYTEIVDPATGRPVADGEFGEVIFTTLTRSGMPLVRYRTGDMARMMPESCPCGTVLKRLGRVQGRIGATVRLRDGASIAMATLDEALLPIPGLLNFTAEIADNGGRDQLNLCLQACEGQEEQVARGAVAALVRAESSDPLFRQGGLTLGSITFDRAGWFTTGTGKRQIRDVRQENQGAVSA</sequence>
<dbReference type="AlphaFoldDB" id="Q39UP5"/>
<dbReference type="PANTHER" id="PTHR36932">
    <property type="entry name" value="CAPSULAR POLYSACCHARIDE BIOSYNTHESIS PROTEIN"/>
    <property type="match status" value="1"/>
</dbReference>
<reference evidence="2 3" key="1">
    <citation type="submission" date="2005-10" db="EMBL/GenBank/DDBJ databases">
        <title>Complete sequence of Geobacter metallireducens GS-15.</title>
        <authorList>
            <consortium name="US DOE Joint Genome Institute"/>
            <person name="Copeland A."/>
            <person name="Lucas S."/>
            <person name="Lapidus A."/>
            <person name="Barry K."/>
            <person name="Detter J.C."/>
            <person name="Glavina T."/>
            <person name="Hammon N."/>
            <person name="Israni S."/>
            <person name="Pitluck S."/>
            <person name="Di Bartolo G."/>
            <person name="Chain P."/>
            <person name="Schmutz J."/>
            <person name="Larimer F."/>
            <person name="Land M."/>
            <person name="Kyrpides N."/>
            <person name="Ivanova N."/>
            <person name="Richardson P."/>
        </authorList>
    </citation>
    <scope>NUCLEOTIDE SEQUENCE [LARGE SCALE GENOMIC DNA]</scope>
    <source>
        <strain evidence="3">ATCC 53774 / DSM 7210 / GS-15</strain>
    </source>
</reference>
<dbReference type="HOGENOM" id="CLU_035301_0_0_7"/>
<dbReference type="PANTHER" id="PTHR36932:SF1">
    <property type="entry name" value="CAPSULAR POLYSACCHARIDE BIOSYNTHESIS PROTEIN"/>
    <property type="match status" value="1"/>
</dbReference>
<dbReference type="EMBL" id="CP000148">
    <property type="protein sequence ID" value="ABB32029.1"/>
    <property type="molecule type" value="Genomic_DNA"/>
</dbReference>
<organism evidence="2 3">
    <name type="scientific">Geobacter metallireducens (strain ATCC 53774 / DSM 7210 / GS-15)</name>
    <dbReference type="NCBI Taxonomy" id="269799"/>
    <lineage>
        <taxon>Bacteria</taxon>
        <taxon>Pseudomonadati</taxon>
        <taxon>Thermodesulfobacteriota</taxon>
        <taxon>Desulfuromonadia</taxon>
        <taxon>Geobacterales</taxon>
        <taxon>Geobacteraceae</taxon>
        <taxon>Geobacter</taxon>
    </lineage>
</organism>
<protein>
    <submittedName>
        <fullName evidence="2">Adenylyltransferase, putative</fullName>
    </submittedName>
</protein>
<evidence type="ECO:0000259" key="1">
    <source>
        <dbReference type="Pfam" id="PF00501"/>
    </source>
</evidence>
<reference evidence="2 3" key="2">
    <citation type="journal article" date="2009" name="BMC Microbiol.">
        <title>The genome sequence of Geobacter metallireducens: features of metabolism, physiology and regulation common and dissimilar to Geobacter sulfurreducens.</title>
        <authorList>
            <person name="Aklujkar M."/>
            <person name="Krushkal J."/>
            <person name="DiBartolo G."/>
            <person name="Lapidus A."/>
            <person name="Land M.L."/>
            <person name="Lovley D.R."/>
        </authorList>
    </citation>
    <scope>NUCLEOTIDE SEQUENCE [LARGE SCALE GENOMIC DNA]</scope>
    <source>
        <strain evidence="3">ATCC 53774 / DSM 7210 / GS-15</strain>
    </source>
</reference>
<dbReference type="RefSeq" id="WP_004512047.1">
    <property type="nucleotide sequence ID" value="NC_007517.1"/>
</dbReference>
<name>Q39UP5_GEOMG</name>
<dbReference type="STRING" id="269799.Gmet_1800"/>
<keyword evidence="2" id="KW-0808">Transferase</keyword>
<dbReference type="eggNOG" id="COG1541">
    <property type="taxonomic scope" value="Bacteria"/>
</dbReference>
<keyword evidence="3" id="KW-1185">Reference proteome</keyword>